<evidence type="ECO:0000256" key="2">
    <source>
        <dbReference type="ARBA" id="ARBA00010896"/>
    </source>
</evidence>
<comment type="subcellular location">
    <subcellularLocation>
        <location evidence="1 6 7">Nucleus</location>
    </subcellularLocation>
</comment>
<dbReference type="InterPro" id="IPR050720">
    <property type="entry name" value="Engrailed_Homeobox_TFs"/>
</dbReference>
<dbReference type="SMART" id="SM00389">
    <property type="entry name" value="HOX"/>
    <property type="match status" value="1"/>
</dbReference>
<dbReference type="PANTHER" id="PTHR24341:SF6">
    <property type="entry name" value="HOMEOBOX PROTEIN INVECTED"/>
    <property type="match status" value="1"/>
</dbReference>
<evidence type="ECO:0000256" key="6">
    <source>
        <dbReference type="PROSITE-ProRule" id="PRU00108"/>
    </source>
</evidence>
<feature type="compositionally biased region" description="Basic and acidic residues" evidence="8">
    <location>
        <begin position="117"/>
        <end position="126"/>
    </location>
</feature>
<keyword evidence="11" id="KW-1185">Reference proteome</keyword>
<dbReference type="PROSITE" id="PS00027">
    <property type="entry name" value="HOMEOBOX_1"/>
    <property type="match status" value="1"/>
</dbReference>
<dbReference type="eggNOG" id="ENOG502SCMP">
    <property type="taxonomic scope" value="Eukaryota"/>
</dbReference>
<evidence type="ECO:0000256" key="5">
    <source>
        <dbReference type="ARBA" id="ARBA00023242"/>
    </source>
</evidence>
<evidence type="ECO:0000256" key="1">
    <source>
        <dbReference type="ARBA" id="ARBA00004123"/>
    </source>
</evidence>
<reference evidence="10 11" key="1">
    <citation type="journal article" date="2011" name="Genome Biol.">
        <title>Comparative genome sequence analysis underscores mycoparasitism as the ancestral life style of Trichoderma.</title>
        <authorList>
            <person name="Kubicek C.P."/>
            <person name="Herrera-Estrella A."/>
            <person name="Seidl-Seiboth V."/>
            <person name="Martinez D.A."/>
            <person name="Druzhinina I.S."/>
            <person name="Thon M."/>
            <person name="Zeilinger S."/>
            <person name="Casas-Flores S."/>
            <person name="Horwitz B.A."/>
            <person name="Mukherjee P.K."/>
            <person name="Mukherjee M."/>
            <person name="Kredics L."/>
            <person name="Alcaraz L.D."/>
            <person name="Aerts A."/>
            <person name="Antal Z."/>
            <person name="Atanasova L."/>
            <person name="Cervantes-Badillo M.G."/>
            <person name="Challacombe J."/>
            <person name="Chertkov O."/>
            <person name="McCluskey K."/>
            <person name="Coulpier F."/>
            <person name="Deshpande N."/>
            <person name="von Doehren H."/>
            <person name="Ebbole D.J."/>
            <person name="Esquivel-Naranjo E.U."/>
            <person name="Fekete E."/>
            <person name="Flipphi M."/>
            <person name="Glaser F."/>
            <person name="Gomez-Rodriguez E.Y."/>
            <person name="Gruber S."/>
            <person name="Han C."/>
            <person name="Henrissat B."/>
            <person name="Hermosa R."/>
            <person name="Hernandez-Onate M."/>
            <person name="Karaffa L."/>
            <person name="Kosti I."/>
            <person name="Le Crom S."/>
            <person name="Lindquist E."/>
            <person name="Lucas S."/>
            <person name="Luebeck M."/>
            <person name="Luebeck P.S."/>
            <person name="Margeot A."/>
            <person name="Metz B."/>
            <person name="Misra M."/>
            <person name="Nevalainen H."/>
            <person name="Omann M."/>
            <person name="Packer N."/>
            <person name="Perrone G."/>
            <person name="Uresti-Rivera E.E."/>
            <person name="Salamov A."/>
            <person name="Schmoll M."/>
            <person name="Seiboth B."/>
            <person name="Shapiro H."/>
            <person name="Sukno S."/>
            <person name="Tamayo-Ramos J.A."/>
            <person name="Tisch D."/>
            <person name="Wiest A."/>
            <person name="Wilkinson H.H."/>
            <person name="Zhang M."/>
            <person name="Coutinho P.M."/>
            <person name="Kenerley C.M."/>
            <person name="Monte E."/>
            <person name="Baker S.E."/>
            <person name="Grigoriev I.V."/>
        </authorList>
    </citation>
    <scope>NUCLEOTIDE SEQUENCE [LARGE SCALE GENOMIC DNA]</scope>
    <source>
        <strain evidence="11">ATCC 20476 / IMI 206040</strain>
    </source>
</reference>
<dbReference type="PROSITE" id="PS50071">
    <property type="entry name" value="HOMEOBOX_2"/>
    <property type="match status" value="1"/>
</dbReference>
<name>G9P858_HYPAI</name>
<feature type="non-terminal residue" evidence="10">
    <location>
        <position position="1"/>
    </location>
</feature>
<dbReference type="HOGENOM" id="CLU_023864_0_0_1"/>
<gene>
    <name evidence="10" type="ORF">TRIATDRAFT_164928</name>
</gene>
<dbReference type="InterPro" id="IPR009057">
    <property type="entry name" value="Homeodomain-like_sf"/>
</dbReference>
<accession>G9P858</accession>
<evidence type="ECO:0000313" key="11">
    <source>
        <dbReference type="Proteomes" id="UP000005426"/>
    </source>
</evidence>
<comment type="similarity">
    <text evidence="2">Belongs to the engrailed homeobox family.</text>
</comment>
<dbReference type="GO" id="GO:0016586">
    <property type="term" value="C:RSC-type complex"/>
    <property type="evidence" value="ECO:0007669"/>
    <property type="project" value="TreeGrafter"/>
</dbReference>
<keyword evidence="3 6" id="KW-0238">DNA-binding</keyword>
<keyword evidence="5 6" id="KW-0539">Nucleus</keyword>
<sequence length="450" mass="49274">QSEWPAWTYSVAPTDDFTQYAQLPDYSLLAESMKAYQAQHTHLVHHQQMTRTTESKPRLSKEEVDLLESEFQKNHKPNSSTKKALAESMRVDHARINNWFQNRRAREKKENNIREYEARQRAEKEGTNPSEAGLGGSDRKRSLGASSAPFPEPRQTSQTKEQSPDAPSQLSTTSESSADAYEATSPAVSPLKHGHDYVSALDSDMSFANASALDTMLSIEDAAGDYTNELQEMDLERITAFLDQTALPNSPDRRLKSPCPTDIASRRNRQTPQLAIHGSRSFSGSLRFGPDASRRSEQVGSMRRVVSTSGTGRVRKSSASSATPRSPFFQRNRSPMGAGSAAPPTPNTPVVAESHNINGGLFPLTTKYSSSALVQDPTLRTPPATPAFLDNFVFNGNGTSYAMGNFGFSDDLDSSIQATGASSQPTTPMFPYQTGPGYFSGYASGSDYNW</sequence>
<organism evidence="10 11">
    <name type="scientific">Hypocrea atroviridis (strain ATCC 20476 / IMI 206040)</name>
    <name type="common">Trichoderma atroviride</name>
    <dbReference type="NCBI Taxonomy" id="452589"/>
    <lineage>
        <taxon>Eukaryota</taxon>
        <taxon>Fungi</taxon>
        <taxon>Dikarya</taxon>
        <taxon>Ascomycota</taxon>
        <taxon>Pezizomycotina</taxon>
        <taxon>Sordariomycetes</taxon>
        <taxon>Hypocreomycetidae</taxon>
        <taxon>Hypocreales</taxon>
        <taxon>Hypocreaceae</taxon>
        <taxon>Trichoderma</taxon>
    </lineage>
</organism>
<evidence type="ECO:0000313" key="10">
    <source>
        <dbReference type="EMBL" id="EHK40906.1"/>
    </source>
</evidence>
<dbReference type="OrthoDB" id="6159439at2759"/>
<feature type="compositionally biased region" description="Polar residues" evidence="8">
    <location>
        <begin position="306"/>
        <end position="333"/>
    </location>
</feature>
<feature type="compositionally biased region" description="Polar residues" evidence="8">
    <location>
        <begin position="154"/>
        <end position="177"/>
    </location>
</feature>
<dbReference type="SUPFAM" id="SSF46689">
    <property type="entry name" value="Homeodomain-like"/>
    <property type="match status" value="1"/>
</dbReference>
<dbReference type="GO" id="GO:0000981">
    <property type="term" value="F:DNA-binding transcription factor activity, RNA polymerase II-specific"/>
    <property type="evidence" value="ECO:0007669"/>
    <property type="project" value="InterPro"/>
</dbReference>
<evidence type="ECO:0000259" key="9">
    <source>
        <dbReference type="PROSITE" id="PS50071"/>
    </source>
</evidence>
<dbReference type="CDD" id="cd00086">
    <property type="entry name" value="homeodomain"/>
    <property type="match status" value="1"/>
</dbReference>
<proteinExistence type="inferred from homology"/>
<protein>
    <recommendedName>
        <fullName evidence="9">Homeobox domain-containing protein</fullName>
    </recommendedName>
</protein>
<feature type="compositionally biased region" description="Low complexity" evidence="8">
    <location>
        <begin position="280"/>
        <end position="289"/>
    </location>
</feature>
<feature type="domain" description="Homeobox" evidence="9">
    <location>
        <begin position="50"/>
        <end position="110"/>
    </location>
</feature>
<dbReference type="GO" id="GO:0003677">
    <property type="term" value="F:DNA binding"/>
    <property type="evidence" value="ECO:0007669"/>
    <property type="project" value="UniProtKB-UniRule"/>
</dbReference>
<dbReference type="Pfam" id="PF00046">
    <property type="entry name" value="Homeodomain"/>
    <property type="match status" value="1"/>
</dbReference>
<dbReference type="Proteomes" id="UP000005426">
    <property type="component" value="Unassembled WGS sequence"/>
</dbReference>
<dbReference type="EMBL" id="ABDG02000027">
    <property type="protein sequence ID" value="EHK40906.1"/>
    <property type="molecule type" value="Genomic_DNA"/>
</dbReference>
<dbReference type="PANTHER" id="PTHR24341">
    <property type="entry name" value="HOMEOBOX PROTEIN ENGRAILED"/>
    <property type="match status" value="1"/>
</dbReference>
<feature type="DNA-binding region" description="Homeobox" evidence="6">
    <location>
        <begin position="52"/>
        <end position="111"/>
    </location>
</feature>
<keyword evidence="4 6" id="KW-0371">Homeobox</keyword>
<evidence type="ECO:0000256" key="8">
    <source>
        <dbReference type="SAM" id="MobiDB-lite"/>
    </source>
</evidence>
<comment type="caution">
    <text evidence="10">The sequence shown here is derived from an EMBL/GenBank/DDBJ whole genome shotgun (WGS) entry which is preliminary data.</text>
</comment>
<feature type="non-terminal residue" evidence="10">
    <location>
        <position position="450"/>
    </location>
</feature>
<dbReference type="STRING" id="452589.G9P858"/>
<dbReference type="AlphaFoldDB" id="G9P858"/>
<dbReference type="Gene3D" id="1.10.10.60">
    <property type="entry name" value="Homeodomain-like"/>
    <property type="match status" value="1"/>
</dbReference>
<feature type="region of interest" description="Disordered" evidence="8">
    <location>
        <begin position="68"/>
        <end position="89"/>
    </location>
</feature>
<feature type="region of interest" description="Disordered" evidence="8">
    <location>
        <begin position="117"/>
        <end position="191"/>
    </location>
</feature>
<dbReference type="InterPro" id="IPR017970">
    <property type="entry name" value="Homeobox_CS"/>
</dbReference>
<evidence type="ECO:0000256" key="7">
    <source>
        <dbReference type="RuleBase" id="RU000682"/>
    </source>
</evidence>
<evidence type="ECO:0000256" key="4">
    <source>
        <dbReference type="ARBA" id="ARBA00023155"/>
    </source>
</evidence>
<dbReference type="OMA" id="HARINNW"/>
<feature type="region of interest" description="Disordered" evidence="8">
    <location>
        <begin position="280"/>
        <end position="354"/>
    </location>
</feature>
<evidence type="ECO:0000256" key="3">
    <source>
        <dbReference type="ARBA" id="ARBA00023125"/>
    </source>
</evidence>
<dbReference type="InterPro" id="IPR001356">
    <property type="entry name" value="HD"/>
</dbReference>